<name>B1XYG4_LEPCP</name>
<feature type="domain" description="HD" evidence="1">
    <location>
        <begin position="205"/>
        <end position="327"/>
    </location>
</feature>
<dbReference type="PANTHER" id="PTHR45228">
    <property type="entry name" value="CYCLIC DI-GMP PHOSPHODIESTERASE TM_0186-RELATED"/>
    <property type="match status" value="1"/>
</dbReference>
<dbReference type="InterPro" id="IPR006675">
    <property type="entry name" value="HDIG_dom"/>
</dbReference>
<evidence type="ECO:0000259" key="2">
    <source>
        <dbReference type="PROSITE" id="PS51832"/>
    </source>
</evidence>
<keyword evidence="3" id="KW-0378">Hydrolase</keyword>
<dbReference type="HOGENOM" id="CLU_000445_92_1_4"/>
<dbReference type="SUPFAM" id="SSF109604">
    <property type="entry name" value="HD-domain/PDEase-like"/>
    <property type="match status" value="1"/>
</dbReference>
<evidence type="ECO:0000313" key="3">
    <source>
        <dbReference type="EMBL" id="ACB35209.1"/>
    </source>
</evidence>
<evidence type="ECO:0000259" key="1">
    <source>
        <dbReference type="PROSITE" id="PS51831"/>
    </source>
</evidence>
<feature type="domain" description="HD-GYP" evidence="2">
    <location>
        <begin position="183"/>
        <end position="378"/>
    </location>
</feature>
<dbReference type="Gene3D" id="1.10.3210.10">
    <property type="entry name" value="Hypothetical protein af1432"/>
    <property type="match status" value="1"/>
</dbReference>
<dbReference type="Pfam" id="PF13487">
    <property type="entry name" value="HD_5"/>
    <property type="match status" value="1"/>
</dbReference>
<dbReference type="InterPro" id="IPR006674">
    <property type="entry name" value="HD_domain"/>
</dbReference>
<dbReference type="SMART" id="SM00471">
    <property type="entry name" value="HDc"/>
    <property type="match status" value="1"/>
</dbReference>
<dbReference type="Proteomes" id="UP000001693">
    <property type="component" value="Chromosome"/>
</dbReference>
<organism evidence="3 4">
    <name type="scientific">Leptothrix cholodnii (strain ATCC 51168 / LMG 8142 / SP-6)</name>
    <name type="common">Leptothrix discophora (strain SP-6)</name>
    <dbReference type="NCBI Taxonomy" id="395495"/>
    <lineage>
        <taxon>Bacteria</taxon>
        <taxon>Pseudomonadati</taxon>
        <taxon>Pseudomonadota</taxon>
        <taxon>Betaproteobacteria</taxon>
        <taxon>Burkholderiales</taxon>
        <taxon>Sphaerotilaceae</taxon>
        <taxon>Leptothrix</taxon>
    </lineage>
</organism>
<sequence>MTATANRLLLKIDALRLGMFVQLDLGWMNHPFPRSRFKLDDPAQIATLRQLGVLEVLVRPDLSDPVAFADSAHDAGHVAAAEPAPSGDTAAAIPTPAAATAAADSSPLRRRMLEPCSQREPLRAGDPTLAMRRAQLGRERDSLARSERLHAQASRAWLGITRDAVNNPTGAHHAALLLADGLVDELLGDDDTTIRVLSEAAGTAASQHALNVTVLSLLLGRSLGLDEATMQTLALGALLHDIGKLLLPDHLRNADASNGALLLRERREHVAQGARLGLAMGLQAAALQVISQHHEQHDGSGLPLGLAGNAIAMPARVVALVDTYDRLCNPMAGQPLRTPHEAQALLFAHMRKQLDPAVLAAFIKLLGVYPPGSVVQLNDERLALVVAVHPQRPLKPSVVVHDPRVPRDEALIVHLQQEPGLGIRRSLHPQHLPRAVVDYLSPRERVSYYFAHGLEPAVTATHGQAA</sequence>
<dbReference type="PROSITE" id="PS51832">
    <property type="entry name" value="HD_GYP"/>
    <property type="match status" value="1"/>
</dbReference>
<dbReference type="InterPro" id="IPR021812">
    <property type="entry name" value="DUF3391"/>
</dbReference>
<dbReference type="Pfam" id="PF11871">
    <property type="entry name" value="DUF3391"/>
    <property type="match status" value="1"/>
</dbReference>
<dbReference type="eggNOG" id="COG2206">
    <property type="taxonomic scope" value="Bacteria"/>
</dbReference>
<keyword evidence="4" id="KW-1185">Reference proteome</keyword>
<dbReference type="InterPro" id="IPR052020">
    <property type="entry name" value="Cyclic_di-GMP/3'3'-cGAMP_PDE"/>
</dbReference>
<accession>B1XYG4</accession>
<dbReference type="NCBIfam" id="TIGR00277">
    <property type="entry name" value="HDIG"/>
    <property type="match status" value="1"/>
</dbReference>
<dbReference type="STRING" id="395495.Lcho_2944"/>
<dbReference type="PANTHER" id="PTHR45228:SF4">
    <property type="entry name" value="LIPOPROTEIN"/>
    <property type="match status" value="1"/>
</dbReference>
<reference evidence="3 4" key="1">
    <citation type="submission" date="2008-03" db="EMBL/GenBank/DDBJ databases">
        <title>Complete sequence of Leptothrix cholodnii SP-6.</title>
        <authorList>
            <consortium name="US DOE Joint Genome Institute"/>
            <person name="Copeland A."/>
            <person name="Lucas S."/>
            <person name="Lapidus A."/>
            <person name="Glavina del Rio T."/>
            <person name="Dalin E."/>
            <person name="Tice H."/>
            <person name="Bruce D."/>
            <person name="Goodwin L."/>
            <person name="Pitluck S."/>
            <person name="Chertkov O."/>
            <person name="Brettin T."/>
            <person name="Detter J.C."/>
            <person name="Han C."/>
            <person name="Kuske C.R."/>
            <person name="Schmutz J."/>
            <person name="Larimer F."/>
            <person name="Land M."/>
            <person name="Hauser L."/>
            <person name="Kyrpides N."/>
            <person name="Lykidis A."/>
            <person name="Emerson D."/>
            <person name="Richardson P."/>
        </authorList>
    </citation>
    <scope>NUCLEOTIDE SEQUENCE [LARGE SCALE GENOMIC DNA]</scope>
    <source>
        <strain evidence="4">ATCC 51168 / LMG 8142 / SP-6</strain>
    </source>
</reference>
<dbReference type="OrthoDB" id="9774747at2"/>
<dbReference type="RefSeq" id="WP_012347963.1">
    <property type="nucleotide sequence ID" value="NC_010524.1"/>
</dbReference>
<dbReference type="AlphaFoldDB" id="B1XYG4"/>
<evidence type="ECO:0000313" key="4">
    <source>
        <dbReference type="Proteomes" id="UP000001693"/>
    </source>
</evidence>
<dbReference type="CDD" id="cd00077">
    <property type="entry name" value="HDc"/>
    <property type="match status" value="1"/>
</dbReference>
<protein>
    <submittedName>
        <fullName evidence="3">Metal dependent phosphohydrolase</fullName>
    </submittedName>
</protein>
<dbReference type="PROSITE" id="PS51831">
    <property type="entry name" value="HD"/>
    <property type="match status" value="1"/>
</dbReference>
<dbReference type="InterPro" id="IPR037522">
    <property type="entry name" value="HD_GYP_dom"/>
</dbReference>
<proteinExistence type="predicted"/>
<dbReference type="KEGG" id="lch:Lcho_2944"/>
<dbReference type="InterPro" id="IPR003607">
    <property type="entry name" value="HD/PDEase_dom"/>
</dbReference>
<gene>
    <name evidence="3" type="ordered locus">Lcho_2944</name>
</gene>
<dbReference type="GO" id="GO:0008081">
    <property type="term" value="F:phosphoric diester hydrolase activity"/>
    <property type="evidence" value="ECO:0007669"/>
    <property type="project" value="UniProtKB-ARBA"/>
</dbReference>
<dbReference type="EMBL" id="CP001013">
    <property type="protein sequence ID" value="ACB35209.1"/>
    <property type="molecule type" value="Genomic_DNA"/>
</dbReference>